<accession>A0A8J4CZC3</accession>
<dbReference type="AlphaFoldDB" id="A0A8J4CZC3"/>
<reference evidence="2" key="1">
    <citation type="journal article" date="2021" name="Proc. Natl. Acad. Sci. U.S.A.">
        <title>Three genomes in the algal genus Volvox reveal the fate of a haploid sex-determining region after a transition to homothallism.</title>
        <authorList>
            <person name="Yamamoto K."/>
            <person name="Hamaji T."/>
            <person name="Kawai-Toyooka H."/>
            <person name="Matsuzaki R."/>
            <person name="Takahashi F."/>
            <person name="Nishimura Y."/>
            <person name="Kawachi M."/>
            <person name="Noguchi H."/>
            <person name="Minakuchi Y."/>
            <person name="Umen J.G."/>
            <person name="Toyoda A."/>
            <person name="Nozaki H."/>
        </authorList>
    </citation>
    <scope>NUCLEOTIDE SEQUENCE</scope>
    <source>
        <strain evidence="2">NIES-3786</strain>
    </source>
</reference>
<proteinExistence type="predicted"/>
<keyword evidence="3" id="KW-1185">Reference proteome</keyword>
<dbReference type="OrthoDB" id="548093at2759"/>
<name>A0A8J4CZC3_9CHLO</name>
<protein>
    <submittedName>
        <fullName evidence="2">Uncharacterized protein</fullName>
    </submittedName>
</protein>
<dbReference type="EMBL" id="BNCP01000051">
    <property type="protein sequence ID" value="GIL89491.1"/>
    <property type="molecule type" value="Genomic_DNA"/>
</dbReference>
<dbReference type="EMBL" id="BNCP01000051">
    <property type="protein sequence ID" value="GIL89492.1"/>
    <property type="molecule type" value="Genomic_DNA"/>
</dbReference>
<evidence type="ECO:0000313" key="2">
    <source>
        <dbReference type="EMBL" id="GIL89492.1"/>
    </source>
</evidence>
<organism evidence="2 3">
    <name type="scientific">Volvox reticuliferus</name>
    <dbReference type="NCBI Taxonomy" id="1737510"/>
    <lineage>
        <taxon>Eukaryota</taxon>
        <taxon>Viridiplantae</taxon>
        <taxon>Chlorophyta</taxon>
        <taxon>core chlorophytes</taxon>
        <taxon>Chlorophyceae</taxon>
        <taxon>CS clade</taxon>
        <taxon>Chlamydomonadales</taxon>
        <taxon>Volvocaceae</taxon>
        <taxon>Volvox</taxon>
    </lineage>
</organism>
<dbReference type="Proteomes" id="UP000747110">
    <property type="component" value="Unassembled WGS sequence"/>
</dbReference>
<evidence type="ECO:0000256" key="1">
    <source>
        <dbReference type="SAM" id="MobiDB-lite"/>
    </source>
</evidence>
<comment type="caution">
    <text evidence="2">The sequence shown here is derived from an EMBL/GenBank/DDBJ whole genome shotgun (WGS) entry which is preliminary data.</text>
</comment>
<gene>
    <name evidence="2" type="ORF">Vretifemale_17251</name>
</gene>
<dbReference type="EMBL" id="BNCP01000051">
    <property type="protein sequence ID" value="GIL89490.1"/>
    <property type="molecule type" value="Genomic_DNA"/>
</dbReference>
<feature type="compositionally biased region" description="Low complexity" evidence="1">
    <location>
        <begin position="591"/>
        <end position="601"/>
    </location>
</feature>
<feature type="compositionally biased region" description="Low complexity" evidence="1">
    <location>
        <begin position="610"/>
        <end position="619"/>
    </location>
</feature>
<dbReference type="EMBL" id="BNCP01000051">
    <property type="protein sequence ID" value="GIL89495.1"/>
    <property type="molecule type" value="Genomic_DNA"/>
</dbReference>
<feature type="region of interest" description="Disordered" evidence="1">
    <location>
        <begin position="567"/>
        <end position="627"/>
    </location>
</feature>
<sequence>MIQNRTDVTKIPIPLGIWVGHLVGRNGVNMRWLHIHSGGAHITVNDVEVIVRSRDSHVRARAVDMVRRQLNAMLKFGVHQNLSPFHFDYVLLESAFGCDPRVSFVPRNDEIANAVTKNDKLFQLVPMSRGVHDEGTSCNTATGNIVTCDKNGGVGNICSGGNSGSGRLTAINVALVADVTCRVTTATGTNTCGGGGDVTAGEPSKASIQLWPSTSPLDLLCAREEDPAQGPFTPPATAIATTHTARVSDASEGGTPAATVLHFHAASTAVGSCSCSTDGGTISRTGTIDGARSNNPRLLRLLMPVADALAAAACAASKHEPGFDTLKMRFHLGKHMFRNLGTRAGRTELSVLELQGSGAGRGCFQSVFSTWVPASAVPRVTSWLTDSLGFSLADTKTTATLHVINQELNIHYSIALAMERGIESTSSLRKVKVGGARFHSVALLAAPKQLDLRLKMVAQSNDRYQQEALACDTDAHSTARRVAAAVRMEGFEGFTRSKRGLPRNRHLEYARRKTKFVYEGYLPTSGGGGQRLRVSVTQVQDDKGTHFEISGCLPDADAQLRQLLTQQQRPAASAAEHTEGFIPGWRHRSRSTSSTGSCSVSDCALDDSGSSTPTRTRPTTMHDASGDPHPWALASLIGLSDFIAKLNRHLDDEDGEGAMKCLQLKSDS</sequence>
<evidence type="ECO:0000313" key="3">
    <source>
        <dbReference type="Proteomes" id="UP000747110"/>
    </source>
</evidence>